<dbReference type="InterPro" id="IPR008255">
    <property type="entry name" value="Pyr_nucl-diS_OxRdtase_2_AS"/>
</dbReference>
<dbReference type="RefSeq" id="WP_080459936.1">
    <property type="nucleotide sequence ID" value="NZ_JXMW01000005.1"/>
</dbReference>
<feature type="domain" description="FAD/NAD(P)-binding" evidence="6">
    <location>
        <begin position="4"/>
        <end position="289"/>
    </location>
</feature>
<keyword evidence="2" id="KW-0274">FAD</keyword>
<proteinExistence type="predicted"/>
<reference evidence="7 8" key="1">
    <citation type="submission" date="2014-12" db="EMBL/GenBank/DDBJ databases">
        <title>Genome sequence of Methanobrevibacter arboriphilicus DH1, DSM1125.</title>
        <authorList>
            <person name="Poehlein A."/>
            <person name="Thauer R.K."/>
            <person name="Seedorf H."/>
            <person name="Daniel R."/>
        </authorList>
    </citation>
    <scope>NUCLEOTIDE SEQUENCE [LARGE SCALE GENOMIC DNA]</scope>
    <source>
        <strain evidence="7 8">DH1</strain>
    </source>
</reference>
<dbReference type="GO" id="GO:0005737">
    <property type="term" value="C:cytoplasm"/>
    <property type="evidence" value="ECO:0007669"/>
    <property type="project" value="InterPro"/>
</dbReference>
<evidence type="ECO:0000313" key="8">
    <source>
        <dbReference type="Proteomes" id="UP000191661"/>
    </source>
</evidence>
<dbReference type="GO" id="GO:0004791">
    <property type="term" value="F:thioredoxin-disulfide reductase (NADPH) activity"/>
    <property type="evidence" value="ECO:0007669"/>
    <property type="project" value="UniProtKB-EC"/>
</dbReference>
<dbReference type="Gene3D" id="3.50.50.60">
    <property type="entry name" value="FAD/NAD(P)-binding domain"/>
    <property type="match status" value="2"/>
</dbReference>
<organism evidence="7 8">
    <name type="scientific">Methanobrevibacter arboriphilus JCM 13429 = DSM 1125</name>
    <dbReference type="NCBI Taxonomy" id="1300164"/>
    <lineage>
        <taxon>Archaea</taxon>
        <taxon>Methanobacteriati</taxon>
        <taxon>Methanobacteriota</taxon>
        <taxon>Methanomada group</taxon>
        <taxon>Methanobacteria</taxon>
        <taxon>Methanobacteriales</taxon>
        <taxon>Methanobacteriaceae</taxon>
        <taxon>Methanobrevibacter</taxon>
    </lineage>
</organism>
<dbReference type="InterPro" id="IPR050097">
    <property type="entry name" value="Ferredoxin-NADP_redctase_2"/>
</dbReference>
<keyword evidence="1" id="KW-0285">Flavoprotein</keyword>
<evidence type="ECO:0000313" key="7">
    <source>
        <dbReference type="EMBL" id="OQD59261.1"/>
    </source>
</evidence>
<keyword evidence="5" id="KW-0676">Redox-active center</keyword>
<dbReference type="SUPFAM" id="SSF51905">
    <property type="entry name" value="FAD/NAD(P)-binding domain"/>
    <property type="match status" value="1"/>
</dbReference>
<protein>
    <submittedName>
        <fullName evidence="7">Thioredoxin reductase</fullName>
        <ecNumber evidence="7">1.8.1.9</ecNumber>
    </submittedName>
</protein>
<dbReference type="PRINTS" id="PR00368">
    <property type="entry name" value="FADPNR"/>
</dbReference>
<dbReference type="EC" id="1.8.1.9" evidence="7"/>
<keyword evidence="8" id="KW-1185">Reference proteome</keyword>
<sequence>MEKYDIIIIGAGPGGLTAGLYAGRQGTKTLLLDKGLVGGAGLMVPSMENYPGFELIAGMSLIAKMKKQTEKNVAINEMENVESIEKINNGFMIKTSETEYQAKSLILATGATHRKLGVHGEDEFKGLGVSYCATCDGLLYKDKDILMIGGGNSALQEAIFLHNVGCNVTIVHRRDKFRAEKYLQDKIDEKQIPVIWDSVVEEIKGNQMVESVVLSNKKDGSKEELKVQGIFIAIGDTPSSELAKELAVNVDKYNHIIVDKTQKTNVDNVYAIGDVTGGVKQWVVACGEGAVAATYAYQGLEHTNNRDIN</sequence>
<evidence type="ECO:0000259" key="6">
    <source>
        <dbReference type="Pfam" id="PF07992"/>
    </source>
</evidence>
<dbReference type="Pfam" id="PF07992">
    <property type="entry name" value="Pyr_redox_2"/>
    <property type="match status" value="1"/>
</dbReference>
<dbReference type="AlphaFoldDB" id="A0A1V6N3L9"/>
<dbReference type="GO" id="GO:0019430">
    <property type="term" value="P:removal of superoxide radicals"/>
    <property type="evidence" value="ECO:0007669"/>
    <property type="project" value="InterPro"/>
</dbReference>
<dbReference type="InterPro" id="IPR005982">
    <property type="entry name" value="Thioredox_Rdtase"/>
</dbReference>
<evidence type="ECO:0000256" key="3">
    <source>
        <dbReference type="ARBA" id="ARBA00023002"/>
    </source>
</evidence>
<dbReference type="InterPro" id="IPR036188">
    <property type="entry name" value="FAD/NAD-bd_sf"/>
</dbReference>
<dbReference type="EMBL" id="JXMW01000005">
    <property type="protein sequence ID" value="OQD59261.1"/>
    <property type="molecule type" value="Genomic_DNA"/>
</dbReference>
<keyword evidence="4" id="KW-1015">Disulfide bond</keyword>
<gene>
    <name evidence="7" type="primary">trxB</name>
    <name evidence="7" type="ORF">MBBAR_5c01040</name>
</gene>
<comment type="caution">
    <text evidence="7">The sequence shown here is derived from an EMBL/GenBank/DDBJ whole genome shotgun (WGS) entry which is preliminary data.</text>
</comment>
<evidence type="ECO:0000256" key="5">
    <source>
        <dbReference type="ARBA" id="ARBA00023284"/>
    </source>
</evidence>
<evidence type="ECO:0000256" key="1">
    <source>
        <dbReference type="ARBA" id="ARBA00022630"/>
    </source>
</evidence>
<evidence type="ECO:0000256" key="4">
    <source>
        <dbReference type="ARBA" id="ARBA00023157"/>
    </source>
</evidence>
<name>A0A1V6N3L9_METAZ</name>
<evidence type="ECO:0000256" key="2">
    <source>
        <dbReference type="ARBA" id="ARBA00022827"/>
    </source>
</evidence>
<dbReference type="NCBIfam" id="TIGR01292">
    <property type="entry name" value="TRX_reduct"/>
    <property type="match status" value="1"/>
</dbReference>
<dbReference type="OrthoDB" id="27340at2157"/>
<accession>A0A1V6N3L9</accession>
<dbReference type="PRINTS" id="PR00469">
    <property type="entry name" value="PNDRDTASEII"/>
</dbReference>
<dbReference type="PROSITE" id="PS00573">
    <property type="entry name" value="PYRIDINE_REDOX_2"/>
    <property type="match status" value="1"/>
</dbReference>
<dbReference type="PANTHER" id="PTHR48105">
    <property type="entry name" value="THIOREDOXIN REDUCTASE 1-RELATED-RELATED"/>
    <property type="match status" value="1"/>
</dbReference>
<dbReference type="Proteomes" id="UP000191661">
    <property type="component" value="Unassembled WGS sequence"/>
</dbReference>
<dbReference type="InterPro" id="IPR023753">
    <property type="entry name" value="FAD/NAD-binding_dom"/>
</dbReference>
<keyword evidence="3 7" id="KW-0560">Oxidoreductase</keyword>